<dbReference type="Proteomes" id="UP000276526">
    <property type="component" value="Unassembled WGS sequence"/>
</dbReference>
<evidence type="ECO:0000313" key="13">
    <source>
        <dbReference type="Proteomes" id="UP000276526"/>
    </source>
</evidence>
<evidence type="ECO:0000313" key="12">
    <source>
        <dbReference type="EMBL" id="RRO87442.1"/>
    </source>
</evidence>
<gene>
    <name evidence="12" type="primary">folP</name>
    <name evidence="12" type="ORF">CXF48_02605</name>
</gene>
<accession>A0A3R8R322</accession>
<dbReference type="RefSeq" id="WP_125206978.1">
    <property type="nucleotide sequence ID" value="NZ_JAPJOD010000001.1"/>
</dbReference>
<dbReference type="PROSITE" id="PS50972">
    <property type="entry name" value="PTERIN_BINDING"/>
    <property type="match status" value="1"/>
</dbReference>
<dbReference type="PANTHER" id="PTHR20941">
    <property type="entry name" value="FOLATE SYNTHESIS PROTEINS"/>
    <property type="match status" value="1"/>
</dbReference>
<dbReference type="GO" id="GO:0004156">
    <property type="term" value="F:dihydropteroate synthase activity"/>
    <property type="evidence" value="ECO:0007669"/>
    <property type="project" value="UniProtKB-EC"/>
</dbReference>
<dbReference type="PROSITE" id="PS00792">
    <property type="entry name" value="DHPS_1"/>
    <property type="match status" value="1"/>
</dbReference>
<comment type="catalytic activity">
    <reaction evidence="1">
        <text>(7,8-dihydropterin-6-yl)methyl diphosphate + 4-aminobenzoate = 7,8-dihydropteroate + diphosphate</text>
        <dbReference type="Rhea" id="RHEA:19949"/>
        <dbReference type="ChEBI" id="CHEBI:17836"/>
        <dbReference type="ChEBI" id="CHEBI:17839"/>
        <dbReference type="ChEBI" id="CHEBI:33019"/>
        <dbReference type="ChEBI" id="CHEBI:72950"/>
        <dbReference type="EC" id="2.5.1.15"/>
    </reaction>
</comment>
<name>A0A3R8R322_9CORY</name>
<dbReference type="Gene3D" id="3.20.20.20">
    <property type="entry name" value="Dihydropteroate synthase-like"/>
    <property type="match status" value="1"/>
</dbReference>
<dbReference type="GO" id="GO:0046654">
    <property type="term" value="P:tetrahydrofolate biosynthetic process"/>
    <property type="evidence" value="ECO:0007669"/>
    <property type="project" value="UniProtKB-UniPathway"/>
</dbReference>
<dbReference type="NCBIfam" id="TIGR01496">
    <property type="entry name" value="DHPS"/>
    <property type="match status" value="1"/>
</dbReference>
<dbReference type="SUPFAM" id="SSF51717">
    <property type="entry name" value="Dihydropteroate synthetase-like"/>
    <property type="match status" value="1"/>
</dbReference>
<evidence type="ECO:0000256" key="2">
    <source>
        <dbReference type="ARBA" id="ARBA00001946"/>
    </source>
</evidence>
<dbReference type="InterPro" id="IPR006390">
    <property type="entry name" value="DHP_synth_dom"/>
</dbReference>
<dbReference type="Pfam" id="PF00809">
    <property type="entry name" value="Pterin_bind"/>
    <property type="match status" value="1"/>
</dbReference>
<dbReference type="PROSITE" id="PS00793">
    <property type="entry name" value="DHPS_2"/>
    <property type="match status" value="1"/>
</dbReference>
<dbReference type="CDD" id="cd00739">
    <property type="entry name" value="DHPS"/>
    <property type="match status" value="1"/>
</dbReference>
<dbReference type="EC" id="2.5.1.15" evidence="5 10"/>
<protein>
    <recommendedName>
        <fullName evidence="5 10">Dihydropteroate synthase</fullName>
        <shortName evidence="10">DHPS</shortName>
        <ecNumber evidence="5 10">2.5.1.15</ecNumber>
    </recommendedName>
    <alternativeName>
        <fullName evidence="10">Dihydropteroate pyrophosphorylase</fullName>
    </alternativeName>
</protein>
<evidence type="ECO:0000256" key="6">
    <source>
        <dbReference type="ARBA" id="ARBA00022679"/>
    </source>
</evidence>
<keyword evidence="9 10" id="KW-0289">Folate biosynthesis</keyword>
<sequence>MAHAVYGADRTLVMGVLNVTEDSFSDGGDHVTTAAALDHARALIAAGADIIDVGGESTRPGARRVDPDVERARVVPVIRELHAEGVTTSVDTMNAATAEAAAEAGTDLLNDVSGGLADPRMTGVAAETGLPLCLMHWEAFHAPDDAAAPDDIVAHVSRRLRAVVDRAVDAGVDPAALSVDPGLGFGKSARDNWRLLQGLPALVRLGLPVLVGASRKRFLTTLRPAPDGRPGTPASADDATAAVSAIAASRGAWAVRVHDVAPSRAAVDVARAVALGDGPEPPEGWRARRG</sequence>
<evidence type="ECO:0000256" key="10">
    <source>
        <dbReference type="RuleBase" id="RU361205"/>
    </source>
</evidence>
<dbReference type="UniPathway" id="UPA00077">
    <property type="reaction ID" value="UER00156"/>
</dbReference>
<comment type="caution">
    <text evidence="12">The sequence shown here is derived from an EMBL/GenBank/DDBJ whole genome shotgun (WGS) entry which is preliminary data.</text>
</comment>
<dbReference type="InterPro" id="IPR011005">
    <property type="entry name" value="Dihydropteroate_synth-like_sf"/>
</dbReference>
<evidence type="ECO:0000256" key="3">
    <source>
        <dbReference type="ARBA" id="ARBA00004763"/>
    </source>
</evidence>
<evidence type="ECO:0000259" key="11">
    <source>
        <dbReference type="PROSITE" id="PS50972"/>
    </source>
</evidence>
<dbReference type="GO" id="GO:0005829">
    <property type="term" value="C:cytosol"/>
    <property type="evidence" value="ECO:0007669"/>
    <property type="project" value="TreeGrafter"/>
</dbReference>
<dbReference type="GO" id="GO:0046656">
    <property type="term" value="P:folic acid biosynthetic process"/>
    <property type="evidence" value="ECO:0007669"/>
    <property type="project" value="UniProtKB-KW"/>
</dbReference>
<dbReference type="InterPro" id="IPR045031">
    <property type="entry name" value="DHP_synth-like"/>
</dbReference>
<proteinExistence type="inferred from homology"/>
<comment type="similarity">
    <text evidence="4 10">Belongs to the DHPS family.</text>
</comment>
<keyword evidence="7 10" id="KW-0479">Metal-binding</keyword>
<evidence type="ECO:0000256" key="1">
    <source>
        <dbReference type="ARBA" id="ARBA00000012"/>
    </source>
</evidence>
<feature type="domain" description="Pterin-binding" evidence="11">
    <location>
        <begin position="11"/>
        <end position="268"/>
    </location>
</feature>
<keyword evidence="6 10" id="KW-0808">Transferase</keyword>
<keyword evidence="8 10" id="KW-0460">Magnesium</keyword>
<dbReference type="EMBL" id="PQNK01000003">
    <property type="protein sequence ID" value="RRO87442.1"/>
    <property type="molecule type" value="Genomic_DNA"/>
</dbReference>
<organism evidence="12 13">
    <name type="scientific">Corynebacterium bovis</name>
    <dbReference type="NCBI Taxonomy" id="36808"/>
    <lineage>
        <taxon>Bacteria</taxon>
        <taxon>Bacillati</taxon>
        <taxon>Actinomycetota</taxon>
        <taxon>Actinomycetes</taxon>
        <taxon>Mycobacteriales</taxon>
        <taxon>Corynebacteriaceae</taxon>
        <taxon>Corynebacterium</taxon>
    </lineage>
</organism>
<evidence type="ECO:0000256" key="8">
    <source>
        <dbReference type="ARBA" id="ARBA00022842"/>
    </source>
</evidence>
<dbReference type="GO" id="GO:0046872">
    <property type="term" value="F:metal ion binding"/>
    <property type="evidence" value="ECO:0007669"/>
    <property type="project" value="UniProtKB-KW"/>
</dbReference>
<reference evidence="12 13" key="1">
    <citation type="submission" date="2018-01" db="EMBL/GenBank/DDBJ databases">
        <title>Twenty Corynebacterium bovis Genomes.</title>
        <authorList>
            <person name="Gulvik C.A."/>
        </authorList>
    </citation>
    <scope>NUCLEOTIDE SEQUENCE [LARGE SCALE GENOMIC DNA]</scope>
    <source>
        <strain evidence="12 13">F6900</strain>
    </source>
</reference>
<comment type="function">
    <text evidence="10">Catalyzes the condensation of para-aminobenzoate (pABA) with 6-hydroxymethyl-7,8-dihydropterin diphosphate (DHPt-PP) to form 7,8-dihydropteroate (H2Pte), the immediate precursor of folate derivatives.</text>
</comment>
<dbReference type="AlphaFoldDB" id="A0A3R8R322"/>
<evidence type="ECO:0000256" key="7">
    <source>
        <dbReference type="ARBA" id="ARBA00022723"/>
    </source>
</evidence>
<evidence type="ECO:0000256" key="4">
    <source>
        <dbReference type="ARBA" id="ARBA00009503"/>
    </source>
</evidence>
<comment type="cofactor">
    <cofactor evidence="2 10">
        <name>Mg(2+)</name>
        <dbReference type="ChEBI" id="CHEBI:18420"/>
    </cofactor>
</comment>
<evidence type="ECO:0000256" key="5">
    <source>
        <dbReference type="ARBA" id="ARBA00012458"/>
    </source>
</evidence>
<dbReference type="PANTHER" id="PTHR20941:SF1">
    <property type="entry name" value="FOLIC ACID SYNTHESIS PROTEIN FOL1"/>
    <property type="match status" value="1"/>
</dbReference>
<evidence type="ECO:0000256" key="9">
    <source>
        <dbReference type="ARBA" id="ARBA00022909"/>
    </source>
</evidence>
<comment type="pathway">
    <text evidence="3 10">Cofactor biosynthesis; tetrahydrofolate biosynthesis; 7,8-dihydrofolate from 2-amino-4-hydroxy-6-hydroxymethyl-7,8-dihydropteridine diphosphate and 4-aminobenzoate: step 1/2.</text>
</comment>
<dbReference type="InterPro" id="IPR000489">
    <property type="entry name" value="Pterin-binding_dom"/>
</dbReference>